<evidence type="ECO:0000256" key="6">
    <source>
        <dbReference type="ARBA" id="ARBA00022989"/>
    </source>
</evidence>
<dbReference type="GO" id="GO:0022857">
    <property type="term" value="F:transmembrane transporter activity"/>
    <property type="evidence" value="ECO:0007669"/>
    <property type="project" value="InterPro"/>
</dbReference>
<keyword evidence="2" id="KW-0813">Transport</keyword>
<dbReference type="RefSeq" id="WP_119117182.1">
    <property type="nucleotide sequence ID" value="NZ_QWVS01000016.1"/>
</dbReference>
<keyword evidence="7 9" id="KW-0472">Membrane</keyword>
<evidence type="ECO:0000256" key="4">
    <source>
        <dbReference type="ARBA" id="ARBA00022692"/>
    </source>
</evidence>
<keyword evidence="6 9" id="KW-1133">Transmembrane helix</keyword>
<evidence type="ECO:0000256" key="9">
    <source>
        <dbReference type="SAM" id="Phobius"/>
    </source>
</evidence>
<comment type="subcellular location">
    <subcellularLocation>
        <location evidence="1">Cell membrane</location>
        <topology evidence="1">Multi-pass membrane protein</topology>
    </subcellularLocation>
</comment>
<accession>A0A398BF67</accession>
<dbReference type="NCBIfam" id="TIGR03409">
    <property type="entry name" value="urea_trans_UrtB"/>
    <property type="match status" value="1"/>
</dbReference>
<evidence type="ECO:0000256" key="2">
    <source>
        <dbReference type="ARBA" id="ARBA00022448"/>
    </source>
</evidence>
<comment type="caution">
    <text evidence="10">The sequence shown here is derived from an EMBL/GenBank/DDBJ whole genome shotgun (WGS) entry which is preliminary data.</text>
</comment>
<feature type="transmembrane region" description="Helical" evidence="9">
    <location>
        <begin position="201"/>
        <end position="222"/>
    </location>
</feature>
<dbReference type="EMBL" id="QWVS01000016">
    <property type="protein sequence ID" value="RID86246.1"/>
    <property type="molecule type" value="Genomic_DNA"/>
</dbReference>
<gene>
    <name evidence="10" type="primary">urtB</name>
    <name evidence="10" type="ORF">D1953_10170</name>
</gene>
<evidence type="ECO:0000256" key="1">
    <source>
        <dbReference type="ARBA" id="ARBA00004651"/>
    </source>
</evidence>
<keyword evidence="3" id="KW-1003">Cell membrane</keyword>
<evidence type="ECO:0000256" key="5">
    <source>
        <dbReference type="ARBA" id="ARBA00022970"/>
    </source>
</evidence>
<evidence type="ECO:0000256" key="8">
    <source>
        <dbReference type="ARBA" id="ARBA00037998"/>
    </source>
</evidence>
<dbReference type="GO" id="GO:0006865">
    <property type="term" value="P:amino acid transport"/>
    <property type="evidence" value="ECO:0007669"/>
    <property type="project" value="UniProtKB-KW"/>
</dbReference>
<feature type="transmembrane region" description="Helical" evidence="9">
    <location>
        <begin position="265"/>
        <end position="286"/>
    </location>
</feature>
<dbReference type="AlphaFoldDB" id="A0A398BF67"/>
<evidence type="ECO:0000313" key="11">
    <source>
        <dbReference type="Proteomes" id="UP000266016"/>
    </source>
</evidence>
<dbReference type="Pfam" id="PF02653">
    <property type="entry name" value="BPD_transp_2"/>
    <property type="match status" value="1"/>
</dbReference>
<feature type="transmembrane region" description="Helical" evidence="9">
    <location>
        <begin position="234"/>
        <end position="259"/>
    </location>
</feature>
<organism evidence="10 11">
    <name type="scientific">Peribacillus asahii</name>
    <dbReference type="NCBI Taxonomy" id="228899"/>
    <lineage>
        <taxon>Bacteria</taxon>
        <taxon>Bacillati</taxon>
        <taxon>Bacillota</taxon>
        <taxon>Bacilli</taxon>
        <taxon>Bacillales</taxon>
        <taxon>Bacillaceae</taxon>
        <taxon>Peribacillus</taxon>
    </lineage>
</organism>
<keyword evidence="4 9" id="KW-0812">Transmembrane</keyword>
<feature type="transmembrane region" description="Helical" evidence="9">
    <location>
        <begin position="151"/>
        <end position="168"/>
    </location>
</feature>
<dbReference type="PANTHER" id="PTHR11795:SF447">
    <property type="entry name" value="ABC TRANSPORTER PERMEASE PROTEIN"/>
    <property type="match status" value="1"/>
</dbReference>
<dbReference type="InterPro" id="IPR017779">
    <property type="entry name" value="ABC_UrtB_bac"/>
</dbReference>
<dbReference type="CDD" id="cd06582">
    <property type="entry name" value="TM_PBP1_LivH_like"/>
    <property type="match status" value="1"/>
</dbReference>
<feature type="transmembrane region" description="Helical" evidence="9">
    <location>
        <begin position="68"/>
        <end position="88"/>
    </location>
</feature>
<dbReference type="InterPro" id="IPR052157">
    <property type="entry name" value="BCAA_transport_permease"/>
</dbReference>
<evidence type="ECO:0000313" key="10">
    <source>
        <dbReference type="EMBL" id="RID86246.1"/>
    </source>
</evidence>
<feature type="transmembrane region" description="Helical" evidence="9">
    <location>
        <begin position="43"/>
        <end position="62"/>
    </location>
</feature>
<protein>
    <submittedName>
        <fullName evidence="10">Urea ABC transporter permease subunit UrtB</fullName>
    </submittedName>
</protein>
<sequence>MEIWASQLFNGLSYSSFLLLIALGLAITFGLMKVMNMAHGDMIMIGAYVTYSTQLIFSSFMPQNMFDYYFLFSIPIAFVVTACIGWILEKSLIQFLYNRPLDSMLATWGVSLILQQIARTIFGAPNVAVKTPSWLDGGLQIAAVTLPYKRLFILVLVGLCLTGLYVYLYRTAAGRRMTAVTLNRQMASCLGVNTRKVDAGAFALGSGLGGVAGCALTLLGPVGPTVGTNYIIDAFMIVILGGIGNLKGTLIGAVVIGLISTFVEFGSSATIAKVVVFALIILFLQWKPFGLISTRSRALD</sequence>
<feature type="transmembrane region" description="Helical" evidence="9">
    <location>
        <begin position="12"/>
        <end position="31"/>
    </location>
</feature>
<keyword evidence="5" id="KW-0029">Amino-acid transport</keyword>
<dbReference type="PANTHER" id="PTHR11795">
    <property type="entry name" value="BRANCHED-CHAIN AMINO ACID TRANSPORT SYSTEM PERMEASE PROTEIN LIVH"/>
    <property type="match status" value="1"/>
</dbReference>
<proteinExistence type="inferred from homology"/>
<dbReference type="Proteomes" id="UP000266016">
    <property type="component" value="Unassembled WGS sequence"/>
</dbReference>
<dbReference type="GO" id="GO:0005886">
    <property type="term" value="C:plasma membrane"/>
    <property type="evidence" value="ECO:0007669"/>
    <property type="project" value="UniProtKB-SubCell"/>
</dbReference>
<name>A0A398BF67_9BACI</name>
<evidence type="ECO:0000256" key="3">
    <source>
        <dbReference type="ARBA" id="ARBA00022475"/>
    </source>
</evidence>
<keyword evidence="11" id="KW-1185">Reference proteome</keyword>
<dbReference type="InterPro" id="IPR001851">
    <property type="entry name" value="ABC_transp_permease"/>
</dbReference>
<comment type="similarity">
    <text evidence="8">Belongs to the binding-protein-dependent transport system permease family. LivHM subfamily.</text>
</comment>
<evidence type="ECO:0000256" key="7">
    <source>
        <dbReference type="ARBA" id="ARBA00023136"/>
    </source>
</evidence>
<reference evidence="10 11" key="1">
    <citation type="submission" date="2018-08" db="EMBL/GenBank/DDBJ databases">
        <title>Bacillus jemisoniae sp. nov., Bacillus chryseoplanitiae sp. nov., Bacillus resnikiae sp. nov., and Bacillus frankliniae sp. nov., isolated from Viking spacecraft and associated surfaces.</title>
        <authorList>
            <person name="Seuylemezian A."/>
            <person name="Vaishampayan P."/>
        </authorList>
    </citation>
    <scope>NUCLEOTIDE SEQUENCE [LARGE SCALE GENOMIC DNA]</scope>
    <source>
        <strain evidence="10 11">MA001</strain>
    </source>
</reference>